<evidence type="ECO:0000313" key="9">
    <source>
        <dbReference type="EMBL" id="QTH20875.1"/>
    </source>
</evidence>
<dbReference type="AlphaFoldDB" id="A0A975D384"/>
<evidence type="ECO:0000256" key="7">
    <source>
        <dbReference type="ARBA" id="ARBA00023136"/>
    </source>
</evidence>
<gene>
    <name evidence="9" type="primary">xrtV</name>
    <name evidence="9" type="ORF">HRJ34_21525</name>
</gene>
<accession>A0A975D384</accession>
<feature type="transmembrane region" description="Helical" evidence="8">
    <location>
        <begin position="257"/>
        <end position="281"/>
    </location>
</feature>
<evidence type="ECO:0000256" key="3">
    <source>
        <dbReference type="ARBA" id="ARBA00022670"/>
    </source>
</evidence>
<evidence type="ECO:0000256" key="2">
    <source>
        <dbReference type="ARBA" id="ARBA00022475"/>
    </source>
</evidence>
<dbReference type="NCBIfam" id="NF035943">
    <property type="entry name" value="exosort_XrtV"/>
    <property type="match status" value="1"/>
</dbReference>
<dbReference type="InterPro" id="IPR013426">
    <property type="entry name" value="EpsH-like"/>
</dbReference>
<feature type="transmembrane region" description="Helical" evidence="8">
    <location>
        <begin position="293"/>
        <end position="317"/>
    </location>
</feature>
<organism evidence="9 10">
    <name type="scientific">Rhizorhabdus wittichii</name>
    <dbReference type="NCBI Taxonomy" id="160791"/>
    <lineage>
        <taxon>Bacteria</taxon>
        <taxon>Pseudomonadati</taxon>
        <taxon>Pseudomonadota</taxon>
        <taxon>Alphaproteobacteria</taxon>
        <taxon>Sphingomonadales</taxon>
        <taxon>Sphingomonadaceae</taxon>
        <taxon>Rhizorhabdus</taxon>
    </lineage>
</organism>
<dbReference type="GO" id="GO:0008233">
    <property type="term" value="F:peptidase activity"/>
    <property type="evidence" value="ECO:0007669"/>
    <property type="project" value="UniProtKB-KW"/>
</dbReference>
<dbReference type="EMBL" id="CP059319">
    <property type="protein sequence ID" value="QTH20875.1"/>
    <property type="molecule type" value="Genomic_DNA"/>
</dbReference>
<feature type="transmembrane region" description="Helical" evidence="8">
    <location>
        <begin position="84"/>
        <end position="102"/>
    </location>
</feature>
<evidence type="ECO:0000256" key="6">
    <source>
        <dbReference type="ARBA" id="ARBA00022989"/>
    </source>
</evidence>
<keyword evidence="3" id="KW-0645">Protease</keyword>
<feature type="transmembrane region" description="Helical" evidence="8">
    <location>
        <begin position="56"/>
        <end position="75"/>
    </location>
</feature>
<comment type="subcellular location">
    <subcellularLocation>
        <location evidence="1">Cell membrane</location>
        <topology evidence="1">Multi-pass membrane protein</topology>
    </subcellularLocation>
</comment>
<evidence type="ECO:0000256" key="8">
    <source>
        <dbReference type="SAM" id="Phobius"/>
    </source>
</evidence>
<feature type="transmembrane region" description="Helical" evidence="8">
    <location>
        <begin position="164"/>
        <end position="185"/>
    </location>
</feature>
<name>A0A975D384_9SPHN</name>
<dbReference type="NCBIfam" id="TIGR04178">
    <property type="entry name" value="exo_archaeo"/>
    <property type="match status" value="1"/>
</dbReference>
<keyword evidence="2" id="KW-1003">Cell membrane</keyword>
<keyword evidence="4 8" id="KW-0812">Transmembrane</keyword>
<feature type="transmembrane region" description="Helical" evidence="8">
    <location>
        <begin position="223"/>
        <end position="245"/>
    </location>
</feature>
<proteinExistence type="predicted"/>
<dbReference type="Proteomes" id="UP000664914">
    <property type="component" value="Chromosome"/>
</dbReference>
<dbReference type="GO" id="GO:0005886">
    <property type="term" value="C:plasma membrane"/>
    <property type="evidence" value="ECO:0007669"/>
    <property type="project" value="UniProtKB-SubCell"/>
</dbReference>
<dbReference type="InterPro" id="IPR019127">
    <property type="entry name" value="Exosortase"/>
</dbReference>
<protein>
    <submittedName>
        <fullName evidence="9">Exosortase V</fullName>
    </submittedName>
</protein>
<feature type="transmembrane region" description="Helical" evidence="8">
    <location>
        <begin position="141"/>
        <end position="158"/>
    </location>
</feature>
<keyword evidence="5" id="KW-0378">Hydrolase</keyword>
<dbReference type="GO" id="GO:0006508">
    <property type="term" value="P:proteolysis"/>
    <property type="evidence" value="ECO:0007669"/>
    <property type="project" value="UniProtKB-KW"/>
</dbReference>
<feature type="transmembrane region" description="Helical" evidence="8">
    <location>
        <begin position="197"/>
        <end position="217"/>
    </location>
</feature>
<reference evidence="9" key="2">
    <citation type="submission" date="2021-04" db="EMBL/GenBank/DDBJ databases">
        <title>Isolation and genomic analysis of the ibuprofen-degrading bacterium Sphingomonas strain MPO218.</title>
        <authorList>
            <person name="Aulestia M."/>
            <person name="Flores A."/>
            <person name="Mangas E.L."/>
            <person name="Perez-Pulido A.J."/>
            <person name="Santero E."/>
            <person name="Camacho E.M."/>
        </authorList>
    </citation>
    <scope>NUCLEOTIDE SEQUENCE</scope>
    <source>
        <strain evidence="9">MPO218</strain>
    </source>
</reference>
<evidence type="ECO:0000256" key="4">
    <source>
        <dbReference type="ARBA" id="ARBA00022692"/>
    </source>
</evidence>
<feature type="transmembrane region" description="Helical" evidence="8">
    <location>
        <begin position="114"/>
        <end position="134"/>
    </location>
</feature>
<evidence type="ECO:0000256" key="1">
    <source>
        <dbReference type="ARBA" id="ARBA00004651"/>
    </source>
</evidence>
<dbReference type="InterPro" id="IPR026392">
    <property type="entry name" value="Exo/Archaeosortase_dom"/>
</dbReference>
<keyword evidence="6 8" id="KW-1133">Transmembrane helix</keyword>
<reference evidence="9" key="1">
    <citation type="submission" date="2020-07" db="EMBL/GenBank/DDBJ databases">
        <authorList>
            <person name="Camacho E."/>
        </authorList>
    </citation>
    <scope>NUCLEOTIDE SEQUENCE</scope>
    <source>
        <strain evidence="9">MPO218</strain>
    </source>
</reference>
<keyword evidence="7 8" id="KW-0472">Membrane</keyword>
<evidence type="ECO:0000256" key="5">
    <source>
        <dbReference type="ARBA" id="ARBA00022801"/>
    </source>
</evidence>
<dbReference type="Pfam" id="PF09721">
    <property type="entry name" value="Exosortase_EpsH"/>
    <property type="match status" value="1"/>
</dbReference>
<sequence length="331" mass="36285">MGKLGASATSMPGTWLRWRESLSRPVGDMTESRPVGDNGRYGLADLLPLLAFVRRFWPLAIGVAAVVGPTLYGVATQNWTTEQGAHGPIVLATALWLFWRRWGEVRSLAHPGDTRLAALAYLVVAPLYMVARIINVIEVEGFMMYGLLLITAYWLIGWQPLRAMWFPVFYMLFIFPPPDTVVAMVTQPLKIGISQTAIDLLHGLGYPIAGSGVMIIIGQYQLLIAAACAGLNSLISLSAIGLFYVYIRHNANWRYALLLMLAIVPVAILANFIRVLALILITHYLGDEAAQGFLHTFSGITMFLFSVLGIFAVDALASPLRRRLARGGGGR</sequence>
<evidence type="ECO:0000313" key="10">
    <source>
        <dbReference type="Proteomes" id="UP000664914"/>
    </source>
</evidence>
<dbReference type="NCBIfam" id="TIGR02602">
    <property type="entry name" value="8TM_EpsH"/>
    <property type="match status" value="1"/>
</dbReference>